<evidence type="ECO:0000256" key="7">
    <source>
        <dbReference type="ARBA" id="ARBA00022692"/>
    </source>
</evidence>
<keyword evidence="3" id="KW-0813">Transport</keyword>
<feature type="transmembrane region" description="Helical" evidence="14">
    <location>
        <begin position="12"/>
        <end position="30"/>
    </location>
</feature>
<dbReference type="InterPro" id="IPR004703">
    <property type="entry name" value="PTS_sugar-sp_permease"/>
</dbReference>
<evidence type="ECO:0000256" key="11">
    <source>
        <dbReference type="ARBA" id="ARBA00038218"/>
    </source>
</evidence>
<comment type="subcellular location">
    <subcellularLocation>
        <location evidence="1">Cell membrane</location>
        <topology evidence="1">Multi-pass membrane protein</topology>
    </subcellularLocation>
</comment>
<dbReference type="OrthoDB" id="9796178at2"/>
<dbReference type="RefSeq" id="WP_146368619.1">
    <property type="nucleotide sequence ID" value="NZ_CP042295.1"/>
</dbReference>
<evidence type="ECO:0000256" key="3">
    <source>
        <dbReference type="ARBA" id="ARBA00022448"/>
    </source>
</evidence>
<dbReference type="PANTHER" id="PTHR33843:SF4">
    <property type="entry name" value="ASCORBATE-SPECIFIC PTS SYSTEM EIIC COMPONENT"/>
    <property type="match status" value="1"/>
</dbReference>
<dbReference type="GO" id="GO:0009401">
    <property type="term" value="P:phosphoenolpyruvate-dependent sugar phosphotransferase system"/>
    <property type="evidence" value="ECO:0007669"/>
    <property type="project" value="UniProtKB-KW"/>
</dbReference>
<comment type="similarity">
    <text evidence="11">Belongs to the UlaA family.</text>
</comment>
<gene>
    <name evidence="15" type="ORF">FRW55_02680</name>
</gene>
<keyword evidence="5" id="KW-0762">Sugar transport</keyword>
<keyword evidence="7 14" id="KW-0812">Transmembrane</keyword>
<reference evidence="15 16" key="1">
    <citation type="journal article" date="2019" name="Microbiol. Resour. Announc.">
        <title>Complete Genome Sequences of Three Mycoplasma anserisalpingitis (Mycoplasma sp. 1220) Strains.</title>
        <authorList>
            <person name="Grozner D."/>
            <person name="Forro B."/>
            <person name="Kovacs A.B."/>
            <person name="Marton S."/>
            <person name="Banyai K."/>
            <person name="Kreizinger Z."/>
            <person name="Sulyok K.M."/>
            <person name="Gyuranecz M."/>
        </authorList>
    </citation>
    <scope>NUCLEOTIDE SEQUENCE [LARGE SCALE GENOMIC DNA]</scope>
    <source>
        <strain evidence="15 16">ATCC:BAA-2147</strain>
    </source>
</reference>
<feature type="transmembrane region" description="Helical" evidence="14">
    <location>
        <begin position="94"/>
        <end position="116"/>
    </location>
</feature>
<evidence type="ECO:0000256" key="5">
    <source>
        <dbReference type="ARBA" id="ARBA00022597"/>
    </source>
</evidence>
<dbReference type="Proteomes" id="UP000318927">
    <property type="component" value="Chromosome"/>
</dbReference>
<evidence type="ECO:0000256" key="8">
    <source>
        <dbReference type="ARBA" id="ARBA00022989"/>
    </source>
</evidence>
<feature type="transmembrane region" description="Helical" evidence="14">
    <location>
        <begin position="37"/>
        <end position="58"/>
    </location>
</feature>
<accession>A0A5B8JXQ2</accession>
<evidence type="ECO:0000256" key="2">
    <source>
        <dbReference type="ARBA" id="ARBA00011738"/>
    </source>
</evidence>
<keyword evidence="9 14" id="KW-0472">Membrane</keyword>
<evidence type="ECO:0000256" key="1">
    <source>
        <dbReference type="ARBA" id="ARBA00004651"/>
    </source>
</evidence>
<protein>
    <recommendedName>
        <fullName evidence="12">Ascorbate-specific PTS system EIIC component</fullName>
    </recommendedName>
    <alternativeName>
        <fullName evidence="13">Ascorbate-specific permease IIC component UlaA</fullName>
    </alternativeName>
</protein>
<dbReference type="Pfam" id="PF03611">
    <property type="entry name" value="EIIC-GAT"/>
    <property type="match status" value="1"/>
</dbReference>
<name>A0A5B8JXQ2_9MOLU</name>
<dbReference type="InterPro" id="IPR051562">
    <property type="entry name" value="Ascorbate-PTS_EIIC"/>
</dbReference>
<evidence type="ECO:0000256" key="9">
    <source>
        <dbReference type="ARBA" id="ARBA00023136"/>
    </source>
</evidence>
<evidence type="ECO:0000256" key="10">
    <source>
        <dbReference type="ARBA" id="ARBA00037387"/>
    </source>
</evidence>
<keyword evidence="8 14" id="KW-1133">Transmembrane helix</keyword>
<comment type="function">
    <text evidence="10">The phosphoenolpyruvate-dependent sugar phosphotransferase system (sugar PTS), a major carbohydrate active transport system, catalyzes the phosphorylation of incoming sugar substrates concomitantly with their translocation across the cell membrane. The enzyme II UlaABC PTS system is involved in ascorbate transport.</text>
</comment>
<keyword evidence="4" id="KW-1003">Cell membrane</keyword>
<organism evidence="15 16">
    <name type="scientific">Mycoplasma anserisalpingitidis</name>
    <dbReference type="NCBI Taxonomy" id="519450"/>
    <lineage>
        <taxon>Bacteria</taxon>
        <taxon>Bacillati</taxon>
        <taxon>Mycoplasmatota</taxon>
        <taxon>Mollicutes</taxon>
        <taxon>Mycoplasmataceae</taxon>
        <taxon>Mycoplasma</taxon>
    </lineage>
</organism>
<evidence type="ECO:0000256" key="6">
    <source>
        <dbReference type="ARBA" id="ARBA00022683"/>
    </source>
</evidence>
<evidence type="ECO:0000256" key="13">
    <source>
        <dbReference type="ARBA" id="ARBA00042859"/>
    </source>
</evidence>
<evidence type="ECO:0000256" key="4">
    <source>
        <dbReference type="ARBA" id="ARBA00022475"/>
    </source>
</evidence>
<dbReference type="GO" id="GO:0005886">
    <property type="term" value="C:plasma membrane"/>
    <property type="evidence" value="ECO:0007669"/>
    <property type="project" value="UniProtKB-SubCell"/>
</dbReference>
<proteinExistence type="inferred from homology"/>
<comment type="subunit">
    <text evidence="2">Homodimer.</text>
</comment>
<evidence type="ECO:0000256" key="14">
    <source>
        <dbReference type="SAM" id="Phobius"/>
    </source>
</evidence>
<dbReference type="AlphaFoldDB" id="A0A5B8JXQ2"/>
<evidence type="ECO:0000313" key="16">
    <source>
        <dbReference type="Proteomes" id="UP000318927"/>
    </source>
</evidence>
<sequence>MDFLLSFIKSFASTPAFLVGIFTLIGCLVLRKKASETIVSVFKVIVGFLILSGGAAVLQGSLKAFQPVFQETYKLSGIIPNNDAFAGIFTDVSAISTVGSLIMIVGMIMNLILAVFSRFKYVYLSGHVPFLNLEVQTLLLTIFYSKIGRFFEKRSPAALERISPLGRFPITFFKPWSANASLNNILQ</sequence>
<dbReference type="EMBL" id="CP042295">
    <property type="protein sequence ID" value="QDY87049.1"/>
    <property type="molecule type" value="Genomic_DNA"/>
</dbReference>
<evidence type="ECO:0000256" key="12">
    <source>
        <dbReference type="ARBA" id="ARBA00039702"/>
    </source>
</evidence>
<keyword evidence="6" id="KW-0598">Phosphotransferase system</keyword>
<dbReference type="PANTHER" id="PTHR33843">
    <property type="entry name" value="ASCORBATE-SPECIFIC PTS SYSTEM EIIC COMPONENT"/>
    <property type="match status" value="1"/>
</dbReference>
<evidence type="ECO:0000313" key="15">
    <source>
        <dbReference type="EMBL" id="QDY87049.1"/>
    </source>
</evidence>
<keyword evidence="16" id="KW-1185">Reference proteome</keyword>
<dbReference type="KEGG" id="mans:FRW55_02680"/>